<dbReference type="GO" id="GO:0005886">
    <property type="term" value="C:plasma membrane"/>
    <property type="evidence" value="ECO:0007669"/>
    <property type="project" value="UniProtKB-SubCell"/>
</dbReference>
<dbReference type="Pfam" id="PF13440">
    <property type="entry name" value="Polysacc_synt_3"/>
    <property type="match status" value="1"/>
</dbReference>
<reference evidence="8" key="1">
    <citation type="submission" date="2016-10" db="EMBL/GenBank/DDBJ databases">
        <authorList>
            <person name="Varghese N."/>
            <person name="Submissions S."/>
        </authorList>
    </citation>
    <scope>NUCLEOTIDE SEQUENCE [LARGE SCALE GENOMIC DNA]</scope>
    <source>
        <strain evidence="8">DC30,IBRC 10041,KCTC 4046</strain>
    </source>
</reference>
<organism evidence="7 8">
    <name type="scientific">Halopenitus persicus</name>
    <dbReference type="NCBI Taxonomy" id="1048396"/>
    <lineage>
        <taxon>Archaea</taxon>
        <taxon>Methanobacteriati</taxon>
        <taxon>Methanobacteriota</taxon>
        <taxon>Stenosarchaea group</taxon>
        <taxon>Halobacteria</taxon>
        <taxon>Halobacteriales</taxon>
        <taxon>Haloferacaceae</taxon>
        <taxon>Halopenitus</taxon>
    </lineage>
</organism>
<gene>
    <name evidence="7" type="ORF">SAMN05216564_10953</name>
</gene>
<protein>
    <submittedName>
        <fullName evidence="7">Membrane protein involved in the export of O-antigen and teichoic acid</fullName>
    </submittedName>
</protein>
<evidence type="ECO:0000313" key="8">
    <source>
        <dbReference type="Proteomes" id="UP000199079"/>
    </source>
</evidence>
<proteinExistence type="predicted"/>
<keyword evidence="8" id="KW-1185">Reference proteome</keyword>
<feature type="transmembrane region" description="Helical" evidence="6">
    <location>
        <begin position="331"/>
        <end position="354"/>
    </location>
</feature>
<dbReference type="PANTHER" id="PTHR30250">
    <property type="entry name" value="PST FAMILY PREDICTED COLANIC ACID TRANSPORTER"/>
    <property type="match status" value="1"/>
</dbReference>
<evidence type="ECO:0000256" key="6">
    <source>
        <dbReference type="SAM" id="Phobius"/>
    </source>
</evidence>
<feature type="transmembrane region" description="Helical" evidence="6">
    <location>
        <begin position="420"/>
        <end position="437"/>
    </location>
</feature>
<accession>A0A1H3MD91</accession>
<dbReference type="PANTHER" id="PTHR30250:SF11">
    <property type="entry name" value="O-ANTIGEN TRANSPORTER-RELATED"/>
    <property type="match status" value="1"/>
</dbReference>
<evidence type="ECO:0000256" key="4">
    <source>
        <dbReference type="ARBA" id="ARBA00022989"/>
    </source>
</evidence>
<comment type="subcellular location">
    <subcellularLocation>
        <location evidence="1">Cell membrane</location>
        <topology evidence="1">Multi-pass membrane protein</topology>
    </subcellularLocation>
</comment>
<feature type="transmembrane region" description="Helical" evidence="6">
    <location>
        <begin position="391"/>
        <end position="414"/>
    </location>
</feature>
<evidence type="ECO:0000313" key="7">
    <source>
        <dbReference type="EMBL" id="SDY74692.1"/>
    </source>
</evidence>
<feature type="transmembrane region" description="Helical" evidence="6">
    <location>
        <begin position="290"/>
        <end position="311"/>
    </location>
</feature>
<evidence type="ECO:0000256" key="2">
    <source>
        <dbReference type="ARBA" id="ARBA00022475"/>
    </source>
</evidence>
<keyword evidence="2" id="KW-1003">Cell membrane</keyword>
<name>A0A1H3MD91_9EURY</name>
<feature type="transmembrane region" description="Helical" evidence="6">
    <location>
        <begin position="121"/>
        <end position="142"/>
    </location>
</feature>
<feature type="transmembrane region" description="Helical" evidence="6">
    <location>
        <begin position="91"/>
        <end position="109"/>
    </location>
</feature>
<feature type="transmembrane region" description="Helical" evidence="6">
    <location>
        <begin position="148"/>
        <end position="168"/>
    </location>
</feature>
<dbReference type="AlphaFoldDB" id="A0A1H3MD91"/>
<evidence type="ECO:0000256" key="1">
    <source>
        <dbReference type="ARBA" id="ARBA00004651"/>
    </source>
</evidence>
<feature type="transmembrane region" description="Helical" evidence="6">
    <location>
        <begin position="20"/>
        <end position="41"/>
    </location>
</feature>
<keyword evidence="3 6" id="KW-0812">Transmembrane</keyword>
<evidence type="ECO:0000256" key="3">
    <source>
        <dbReference type="ARBA" id="ARBA00022692"/>
    </source>
</evidence>
<feature type="transmembrane region" description="Helical" evidence="6">
    <location>
        <begin position="62"/>
        <end position="79"/>
    </location>
</feature>
<dbReference type="EMBL" id="FNPC01000009">
    <property type="protein sequence ID" value="SDY74692.1"/>
    <property type="molecule type" value="Genomic_DNA"/>
</dbReference>
<dbReference type="Proteomes" id="UP000199079">
    <property type="component" value="Unassembled WGS sequence"/>
</dbReference>
<dbReference type="InterPro" id="IPR050833">
    <property type="entry name" value="Poly_Biosynth_Transport"/>
</dbReference>
<sequence length="456" mass="49992">MLFQSLGLVYFAQELGAEKLGVFILFQTCLTLLSLAADFGVDDAIEKRISEQNHSATLGSALLLKSSFLIFISILIILFSNNINDYIGQPLSHFLLIALIPNQLRIIIMRTLEGELKVQRAANVSLIQNVLFVLIGASFVYFNFGVRGLVYSIIMSNLISVTFGVFGIDTELGMPSKAMLKSLVKFGSHNFIASIVHTSVYDWLDTLLIGLFLTQSHVAAYEVAWKVASMIMLLSSAIADTIFPQISHWDAQGNRESIQNILPNTLITSLVIVFPAIVGGVIYGREILHFIFGSEFAIANTALVILLLGKIPEGIDRILGRFLLAIDESKLASYAAGLFIILNIPLNIILINVIGITGAAIATVTSYSANTALTAYYLNSFIDLRINITQLIITLVSSACMGVLLLILNTIIYINSQIKLIFAIFLGAVIYFTFLLSSSTMREQVLSNVDDLIPFM</sequence>
<feature type="transmembrane region" description="Helical" evidence="6">
    <location>
        <begin position="264"/>
        <end position="284"/>
    </location>
</feature>
<evidence type="ECO:0000256" key="5">
    <source>
        <dbReference type="ARBA" id="ARBA00023136"/>
    </source>
</evidence>
<keyword evidence="4 6" id="KW-1133">Transmembrane helix</keyword>
<keyword evidence="5 6" id="KW-0472">Membrane</keyword>